<evidence type="ECO:0000259" key="3">
    <source>
        <dbReference type="Pfam" id="PF19305"/>
    </source>
</evidence>
<dbReference type="Gene3D" id="1.10.4100.10">
    <property type="entry name" value="2-methylcitrate dehydratase PrpD"/>
    <property type="match status" value="1"/>
</dbReference>
<comment type="caution">
    <text evidence="4">The sequence shown here is derived from an EMBL/GenBank/DDBJ whole genome shotgun (WGS) entry which is preliminary data.</text>
</comment>
<protein>
    <submittedName>
        <fullName evidence="4">2-methylcitrate dehydratase PrpD</fullName>
    </submittedName>
</protein>
<gene>
    <name evidence="4" type="ORF">EV675_5314</name>
</gene>
<dbReference type="InterPro" id="IPR045337">
    <property type="entry name" value="MmgE_PrpD_C"/>
</dbReference>
<dbReference type="Pfam" id="PF19305">
    <property type="entry name" value="MmgE_PrpD_C"/>
    <property type="match status" value="1"/>
</dbReference>
<evidence type="ECO:0000313" key="5">
    <source>
        <dbReference type="Proteomes" id="UP000292445"/>
    </source>
</evidence>
<dbReference type="InterPro" id="IPR042183">
    <property type="entry name" value="MmgE/PrpD_sf_1"/>
</dbReference>
<name>A0A4Q7N9B2_9BURK</name>
<dbReference type="InterPro" id="IPR036148">
    <property type="entry name" value="MmgE/PrpD_sf"/>
</dbReference>
<dbReference type="InterPro" id="IPR045336">
    <property type="entry name" value="MmgE_PrpD_N"/>
</dbReference>
<sequence>MENPTPTLELASFAAALTYERLPASSQSALFEFVLDYLRVASLGERMSWSRWARDYVMQTGGPGAAPLLFSDGRTDPASAAFLNTVYAGSIDADDTHVGAMLHPGCIVFSAALAIGQSRGLAGERVLAAVAAGYEAMIRIALCIQPSHFKRGFQSTATCGVFGSAVAAAALLFPGDARRIAQTMGLAASFSGGLVQFFHSGSTVKRIHAAQAARSGVHAALLAEAGFSGPVDILEGQDGFARAYADQVDFAPLYDRLGSFYRMTEVSIKPHACSARVLAAVEAAVDLCREHDVAAGDIEAVTLGIPRVIQGRLTSNAPASLQGAQMSAPFSVALAIRKQIRSEVYALNVDDFEAGLEDPVVMALAAKVECMIDDEAERASTAESVGARLTLALRDGRRVSRFVAAPKGSVSRPYSQEDHVMRVRAELARRYTESGADRLIDQVRDLPQAKDVGVLAP</sequence>
<feature type="domain" description="MmgE/PrpD N-terminal" evidence="2">
    <location>
        <begin position="9"/>
        <end position="250"/>
    </location>
</feature>
<dbReference type="AlphaFoldDB" id="A0A4Q7N9B2"/>
<dbReference type="Proteomes" id="UP000292445">
    <property type="component" value="Unassembled WGS sequence"/>
</dbReference>
<dbReference type="GO" id="GO:0016829">
    <property type="term" value="F:lyase activity"/>
    <property type="evidence" value="ECO:0007669"/>
    <property type="project" value="InterPro"/>
</dbReference>
<dbReference type="PANTHER" id="PTHR16943">
    <property type="entry name" value="2-METHYLCITRATE DEHYDRATASE-RELATED"/>
    <property type="match status" value="1"/>
</dbReference>
<feature type="domain" description="MmgE/PrpD C-terminal" evidence="3">
    <location>
        <begin position="271"/>
        <end position="445"/>
    </location>
</feature>
<evidence type="ECO:0000259" key="2">
    <source>
        <dbReference type="Pfam" id="PF03972"/>
    </source>
</evidence>
<dbReference type="SUPFAM" id="SSF103378">
    <property type="entry name" value="2-methylcitrate dehydratase PrpD"/>
    <property type="match status" value="1"/>
</dbReference>
<accession>A0A4Q7N9B2</accession>
<keyword evidence="5" id="KW-1185">Reference proteome</keyword>
<dbReference type="InterPro" id="IPR042188">
    <property type="entry name" value="MmgE/PrpD_sf_2"/>
</dbReference>
<evidence type="ECO:0000313" key="4">
    <source>
        <dbReference type="EMBL" id="RZS78659.1"/>
    </source>
</evidence>
<dbReference type="Pfam" id="PF03972">
    <property type="entry name" value="MmgE_PrpD_N"/>
    <property type="match status" value="1"/>
</dbReference>
<dbReference type="EMBL" id="SGXC01000003">
    <property type="protein sequence ID" value="RZS78659.1"/>
    <property type="molecule type" value="Genomic_DNA"/>
</dbReference>
<reference evidence="4 5" key="1">
    <citation type="submission" date="2019-02" db="EMBL/GenBank/DDBJ databases">
        <title>Genomic Encyclopedia of Type Strains, Phase IV (KMG-IV): sequencing the most valuable type-strain genomes for metagenomic binning, comparative biology and taxonomic classification.</title>
        <authorList>
            <person name="Goeker M."/>
        </authorList>
    </citation>
    <scope>NUCLEOTIDE SEQUENCE [LARGE SCALE GENOMIC DNA]</scope>
    <source>
        <strain evidence="4 5">K24</strain>
    </source>
</reference>
<evidence type="ECO:0000256" key="1">
    <source>
        <dbReference type="ARBA" id="ARBA00006174"/>
    </source>
</evidence>
<comment type="similarity">
    <text evidence="1">Belongs to the PrpD family.</text>
</comment>
<dbReference type="InterPro" id="IPR005656">
    <property type="entry name" value="MmgE_PrpD"/>
</dbReference>
<proteinExistence type="inferred from homology"/>
<dbReference type="PANTHER" id="PTHR16943:SF8">
    <property type="entry name" value="2-METHYLCITRATE DEHYDRATASE"/>
    <property type="match status" value="1"/>
</dbReference>
<dbReference type="RefSeq" id="WP_165404787.1">
    <property type="nucleotide sequence ID" value="NZ_SGXC01000003.1"/>
</dbReference>
<dbReference type="Gene3D" id="3.30.1330.120">
    <property type="entry name" value="2-methylcitrate dehydratase PrpD"/>
    <property type="match status" value="1"/>
</dbReference>
<organism evidence="4 5">
    <name type="scientific">Pigmentiphaga kullae</name>
    <dbReference type="NCBI Taxonomy" id="151784"/>
    <lineage>
        <taxon>Bacteria</taxon>
        <taxon>Pseudomonadati</taxon>
        <taxon>Pseudomonadota</taxon>
        <taxon>Betaproteobacteria</taxon>
        <taxon>Burkholderiales</taxon>
        <taxon>Alcaligenaceae</taxon>
        <taxon>Pigmentiphaga</taxon>
    </lineage>
</organism>